<reference evidence="1 2" key="1">
    <citation type="journal article" date="2019" name="ACS Chem. Biol.">
        <title>Identification and Mobilization of a Cryptic Antibiotic Biosynthesis Gene Locus from a Human-Pathogenic Nocardia Isolate.</title>
        <authorList>
            <person name="Herisse M."/>
            <person name="Ishida K."/>
            <person name="Porter J.L."/>
            <person name="Howden B."/>
            <person name="Hertweck C."/>
            <person name="Stinear T.P."/>
            <person name="Pidot S.J."/>
        </authorList>
    </citation>
    <scope>NUCLEOTIDE SEQUENCE [LARGE SCALE GENOMIC DNA]</scope>
    <source>
        <strain evidence="1 2">AUSMDU00012717</strain>
    </source>
</reference>
<dbReference type="Proteomes" id="UP000503540">
    <property type="component" value="Chromosome"/>
</dbReference>
<sequence>MNSSSWVPTDTCTLPTPQQPLRVAEFDALFATALRGMKRVSQTRLRLELAADAEPTARELTERESACCSFFTFEFIAKQPDSLLLEIEVPPAHSAVLDGIVTRATSA</sequence>
<dbReference type="AlphaFoldDB" id="A0A6G9YDD5"/>
<dbReference type="KEGG" id="nah:F5544_16665"/>
<accession>A0A6G9YDD5</accession>
<evidence type="ECO:0008006" key="3">
    <source>
        <dbReference type="Google" id="ProtNLM"/>
    </source>
</evidence>
<evidence type="ECO:0000313" key="1">
    <source>
        <dbReference type="EMBL" id="QIS11212.1"/>
    </source>
</evidence>
<dbReference type="RefSeq" id="WP_167474062.1">
    <property type="nucleotide sequence ID" value="NZ_CP046172.1"/>
</dbReference>
<evidence type="ECO:0000313" key="2">
    <source>
        <dbReference type="Proteomes" id="UP000503540"/>
    </source>
</evidence>
<gene>
    <name evidence="1" type="ORF">F5544_16665</name>
</gene>
<name>A0A6G9YDD5_9NOCA</name>
<dbReference type="EMBL" id="CP046172">
    <property type="protein sequence ID" value="QIS11212.1"/>
    <property type="molecule type" value="Genomic_DNA"/>
</dbReference>
<proteinExistence type="predicted"/>
<protein>
    <recommendedName>
        <fullName evidence="3">Arsenate reductase</fullName>
    </recommendedName>
</protein>
<keyword evidence="2" id="KW-1185">Reference proteome</keyword>
<organism evidence="1 2">
    <name type="scientific">Nocardia arthritidis</name>
    <dbReference type="NCBI Taxonomy" id="228602"/>
    <lineage>
        <taxon>Bacteria</taxon>
        <taxon>Bacillati</taxon>
        <taxon>Actinomycetota</taxon>
        <taxon>Actinomycetes</taxon>
        <taxon>Mycobacteriales</taxon>
        <taxon>Nocardiaceae</taxon>
        <taxon>Nocardia</taxon>
    </lineage>
</organism>